<feature type="domain" description="Alpha-L-rhamnosidase six-hairpin glycosidase" evidence="1">
    <location>
        <begin position="330"/>
        <end position="667"/>
    </location>
</feature>
<evidence type="ECO:0000313" key="3">
    <source>
        <dbReference type="Proteomes" id="UP001493487"/>
    </source>
</evidence>
<proteinExistence type="predicted"/>
<dbReference type="InterPro" id="IPR008928">
    <property type="entry name" value="6-hairpin_glycosidase_sf"/>
</dbReference>
<dbReference type="PANTHER" id="PTHR34987">
    <property type="entry name" value="C, PUTATIVE (AFU_ORTHOLOGUE AFUA_3G02880)-RELATED"/>
    <property type="match status" value="1"/>
</dbReference>
<dbReference type="Proteomes" id="UP001493487">
    <property type="component" value="Unassembled WGS sequence"/>
</dbReference>
<accession>A0ABV1KPK5</accession>
<evidence type="ECO:0000259" key="1">
    <source>
        <dbReference type="Pfam" id="PF17389"/>
    </source>
</evidence>
<name>A0ABV1KPK5_9BACL</name>
<dbReference type="Gene3D" id="1.50.10.10">
    <property type="match status" value="1"/>
</dbReference>
<dbReference type="PANTHER" id="PTHR34987:SF4">
    <property type="entry name" value="ALPHA-L-RHAMNOSIDASE C-TERMINAL DOMAIN-CONTAINING PROTEIN"/>
    <property type="match status" value="1"/>
</dbReference>
<gene>
    <name evidence="2" type="ORF">QJS35_03215</name>
</gene>
<dbReference type="SUPFAM" id="SSF48208">
    <property type="entry name" value="Six-hairpin glycosidases"/>
    <property type="match status" value="1"/>
</dbReference>
<dbReference type="Pfam" id="PF17389">
    <property type="entry name" value="Bac_rhamnosid6H"/>
    <property type="match status" value="1"/>
</dbReference>
<evidence type="ECO:0000313" key="2">
    <source>
        <dbReference type="EMBL" id="MEQ4481402.1"/>
    </source>
</evidence>
<dbReference type="Gene3D" id="2.60.120.260">
    <property type="entry name" value="Galactose-binding domain-like"/>
    <property type="match status" value="3"/>
</dbReference>
<reference evidence="2 3" key="1">
    <citation type="journal article" date="2023" name="Genome Announc.">
        <title>Pan-Genome Analyses of the Genus Cohnella and Proposal of the Novel Species Cohnella silvisoli sp. nov., Isolated from Forest Soil.</title>
        <authorList>
            <person name="Wang C."/>
            <person name="Mao L."/>
            <person name="Bao G."/>
            <person name="Zhu H."/>
        </authorList>
    </citation>
    <scope>NUCLEOTIDE SEQUENCE [LARGE SCALE GENOMIC DNA]</scope>
    <source>
        <strain evidence="2 3">NL03-T5-1</strain>
    </source>
</reference>
<sequence>MAQKKFLWHPDLPNEPDTYVWFFAEAFVSSAEICKLRVFGKDFYRVYVNGEERLEGPARYTPAYPEYDEISVACEGGRLSIAVIVHHIGVDTRIALADLPPFLMCELSGPQGAVDLQWTCKRIIAYRRTGRRINGQLGWAEYCDTKLLPQPESAAGYNDGGVQAVEVEVPLGELRPKTIADCRRLKVAGQRLTDGVYANRFGYADDDMPIRFMLRDLQPREHSEGAWIRFDFQNIGLYRPRITIEVPAGTVVEAGYCESLTDNRVCPVIPLSASMSCNMDRWVTSGGVQTLQTFSPRGFRYLEIHIACPLEQIRIVEAEADQRTYFDRPTGAFSCNDERLNRIWQLGVESLLACSEDAVTDNPTRERGQWLGDAAVVGIETLSVSFDDYALIRRSLQQAAYCAREDGFVSGLYPGQPSFLTGSALMWVDGCMRYFRLTGDRSLLTELYDCARKTIDLFLRHLTPSGVIGIDAWDFIDWGHVVAADEINVALNLMLLRTLRDLKDWEKEIGVNWQDNRIGESIRMLDKIIRSEYFNADGLLAKAVPAHSAQRSNAAAVSSESSLHANVFALSLHLLDEEGQKRVAAGVKEHYSNSFPNRSDAPRLSEPAVSQAQLITPFFSHYALDALWEAGEDEFVLNQYRTCWGWMLDQGLTTPSEVFDLRWSHCHLFSSCPTWQLSRHVLGLLPDRSGDPLAFRLHPKFGDLAEATGRFPIPGNEGTIRVEWQRVDGRSVLYRLQTDVPIRIQLSARLNLSLCELDGQAATDLFEVMHINKELTFRFDIE</sequence>
<dbReference type="InterPro" id="IPR035396">
    <property type="entry name" value="Bac_rhamnosid6H"/>
</dbReference>
<dbReference type="EMBL" id="JASKHM010000001">
    <property type="protein sequence ID" value="MEQ4481402.1"/>
    <property type="molecule type" value="Genomic_DNA"/>
</dbReference>
<comment type="caution">
    <text evidence="2">The sequence shown here is derived from an EMBL/GenBank/DDBJ whole genome shotgun (WGS) entry which is preliminary data.</text>
</comment>
<keyword evidence="3" id="KW-1185">Reference proteome</keyword>
<organism evidence="2 3">
    <name type="scientific">Cohnella silvisoli</name>
    <dbReference type="NCBI Taxonomy" id="2873699"/>
    <lineage>
        <taxon>Bacteria</taxon>
        <taxon>Bacillati</taxon>
        <taxon>Bacillota</taxon>
        <taxon>Bacilli</taxon>
        <taxon>Bacillales</taxon>
        <taxon>Paenibacillaceae</taxon>
        <taxon>Cohnella</taxon>
    </lineage>
</organism>
<dbReference type="Gene3D" id="2.60.420.10">
    <property type="entry name" value="Maltose phosphorylase, domain 3"/>
    <property type="match status" value="1"/>
</dbReference>
<protein>
    <recommendedName>
        <fullName evidence="1">Alpha-L-rhamnosidase six-hairpin glycosidase domain-containing protein</fullName>
    </recommendedName>
</protein>
<dbReference type="InterPro" id="IPR012341">
    <property type="entry name" value="6hp_glycosidase-like_sf"/>
</dbReference>
<dbReference type="RefSeq" id="WP_232182092.1">
    <property type="nucleotide sequence ID" value="NZ_JAIOAP010000001.1"/>
</dbReference>